<gene>
    <name evidence="2" type="ORF">RRF57_010251</name>
</gene>
<protein>
    <submittedName>
        <fullName evidence="2">Uncharacterized protein</fullName>
    </submittedName>
</protein>
<evidence type="ECO:0000313" key="2">
    <source>
        <dbReference type="EMBL" id="KAK5634539.1"/>
    </source>
</evidence>
<evidence type="ECO:0000256" key="1">
    <source>
        <dbReference type="SAM" id="Phobius"/>
    </source>
</evidence>
<sequence length="232" mass="24636">MTLTCWDCLCPWICSGEVEGGRCLRCNSPSEALPWATGNDIALSRFRDMPKSVACFRTGDPLGTGRGIFVVGLSRANFLGLYSLFRGLSFSLSGPVMVTVFFNGGDSSSDDSSPPLTHTSISVSVSALLSVAIIISMTSFSFPPLLAIGDAVCRIEFLAVIVFPVTVAIGGQIASSPALGSSSSGYMQPSYCGIRNQAPGLRFQAQPSPWQWKSAMAAVALLRVRVSNHQKE</sequence>
<evidence type="ECO:0000313" key="3">
    <source>
        <dbReference type="Proteomes" id="UP001305414"/>
    </source>
</evidence>
<keyword evidence="1" id="KW-1133">Transmembrane helix</keyword>
<keyword evidence="1" id="KW-0812">Transmembrane</keyword>
<dbReference type="AlphaFoldDB" id="A0AAN7UUP4"/>
<reference evidence="2 3" key="1">
    <citation type="submission" date="2023-10" db="EMBL/GenBank/DDBJ databases">
        <title>Draft genome sequence of Xylaria bambusicola isolate GMP-LS, the root and basal stem rot pathogen of sugarcane in Indonesia.</title>
        <authorList>
            <person name="Selvaraj P."/>
            <person name="Muralishankar V."/>
            <person name="Muruganantham S."/>
            <person name="Sp S."/>
            <person name="Haryani S."/>
            <person name="Lau K.J.X."/>
            <person name="Naqvi N.I."/>
        </authorList>
    </citation>
    <scope>NUCLEOTIDE SEQUENCE [LARGE SCALE GENOMIC DNA]</scope>
    <source>
        <strain evidence="2">GMP-LS</strain>
    </source>
</reference>
<organism evidence="2 3">
    <name type="scientific">Xylaria bambusicola</name>
    <dbReference type="NCBI Taxonomy" id="326684"/>
    <lineage>
        <taxon>Eukaryota</taxon>
        <taxon>Fungi</taxon>
        <taxon>Dikarya</taxon>
        <taxon>Ascomycota</taxon>
        <taxon>Pezizomycotina</taxon>
        <taxon>Sordariomycetes</taxon>
        <taxon>Xylariomycetidae</taxon>
        <taxon>Xylariales</taxon>
        <taxon>Xylariaceae</taxon>
        <taxon>Xylaria</taxon>
    </lineage>
</organism>
<name>A0AAN7UUP4_9PEZI</name>
<dbReference type="EMBL" id="JAWHQM010000042">
    <property type="protein sequence ID" value="KAK5634539.1"/>
    <property type="molecule type" value="Genomic_DNA"/>
</dbReference>
<feature type="transmembrane region" description="Helical" evidence="1">
    <location>
        <begin position="125"/>
        <end position="148"/>
    </location>
</feature>
<comment type="caution">
    <text evidence="2">The sequence shown here is derived from an EMBL/GenBank/DDBJ whole genome shotgun (WGS) entry which is preliminary data.</text>
</comment>
<keyword evidence="3" id="KW-1185">Reference proteome</keyword>
<keyword evidence="1" id="KW-0472">Membrane</keyword>
<proteinExistence type="predicted"/>
<feature type="transmembrane region" description="Helical" evidence="1">
    <location>
        <begin position="155"/>
        <end position="174"/>
    </location>
</feature>
<feature type="transmembrane region" description="Helical" evidence="1">
    <location>
        <begin position="84"/>
        <end position="105"/>
    </location>
</feature>
<dbReference type="Proteomes" id="UP001305414">
    <property type="component" value="Unassembled WGS sequence"/>
</dbReference>
<accession>A0AAN7UUP4</accession>